<dbReference type="Proteomes" id="UP000248662">
    <property type="component" value="Unassembled WGS sequence"/>
</dbReference>
<dbReference type="AlphaFoldDB" id="A0A3F3MTL6"/>
<protein>
    <submittedName>
        <fullName evidence="1">Type I DNA topoisomerase</fullName>
    </submittedName>
</protein>
<proteinExistence type="predicted"/>
<name>A0A3F3MTL6_ACIBA</name>
<dbReference type="GO" id="GO:0016853">
    <property type="term" value="F:isomerase activity"/>
    <property type="evidence" value="ECO:0007669"/>
    <property type="project" value="UniProtKB-KW"/>
</dbReference>
<keyword evidence="1" id="KW-0413">Isomerase</keyword>
<comment type="caution">
    <text evidence="1">The sequence shown here is derived from an EMBL/GenBank/DDBJ whole genome shotgun (WGS) entry which is preliminary data.</text>
</comment>
<dbReference type="SUPFAM" id="SSF57783">
    <property type="entry name" value="Zinc beta-ribbon"/>
    <property type="match status" value="1"/>
</dbReference>
<dbReference type="Gene3D" id="3.30.65.10">
    <property type="entry name" value="Bacterial Topoisomerase I, domain 1"/>
    <property type="match status" value="1"/>
</dbReference>
<reference evidence="1 2" key="1">
    <citation type="submission" date="2018-06" db="EMBL/GenBank/DDBJ databases">
        <title>Carbapenemase-producing Acinetobacter spp. from environmental sources in an hospital from French Polynesia.</title>
        <authorList>
            <person name="Bonnin R.A."/>
            <person name="Levy M."/>
            <person name="Cuzon G."/>
            <person name="Dortet L."/>
            <person name="Naas T."/>
        </authorList>
    </citation>
    <scope>NUCLEOTIDE SEQUENCE [LARGE SCALE GENOMIC DNA]</scope>
    <source>
        <strain evidence="1 2">R10</strain>
    </source>
</reference>
<sequence length="109" mass="12510">KHSMDDKKGQPVEKIKYPCPKCSTPLFRSKKEGKDPIWFCPNRETDCKVFLPEVNKKPLLEVYSCPQCASDLRRINGANGYFWGCTNYKNGCSATYPDQKGKPKFEVKK</sequence>
<feature type="non-terminal residue" evidence="1">
    <location>
        <position position="1"/>
    </location>
</feature>
<accession>A0A3F3MTL6</accession>
<evidence type="ECO:0000313" key="2">
    <source>
        <dbReference type="Proteomes" id="UP000248662"/>
    </source>
</evidence>
<gene>
    <name evidence="1" type="ORF">DOL94_08690</name>
</gene>
<organism evidence="1 2">
    <name type="scientific">Acinetobacter baumannii</name>
    <dbReference type="NCBI Taxonomy" id="470"/>
    <lineage>
        <taxon>Bacteria</taxon>
        <taxon>Pseudomonadati</taxon>
        <taxon>Pseudomonadota</taxon>
        <taxon>Gammaproteobacteria</taxon>
        <taxon>Moraxellales</taxon>
        <taxon>Moraxellaceae</taxon>
        <taxon>Acinetobacter</taxon>
        <taxon>Acinetobacter calcoaceticus/baumannii complex</taxon>
    </lineage>
</organism>
<dbReference type="EMBL" id="QKWF01000082">
    <property type="protein sequence ID" value="PZM17576.1"/>
    <property type="molecule type" value="Genomic_DNA"/>
</dbReference>
<evidence type="ECO:0000313" key="1">
    <source>
        <dbReference type="EMBL" id="PZM17576.1"/>
    </source>
</evidence>